<sequence length="681" mass="74700">MDNHGLPPALPPRKPPKLPVRISRARDDDLKRLIARFNKQVSHVQVAPEPEGEPQQQECGLDLTRAADAQFPPERLQPTIERFYTSVIAPVGDLFSHVNRLRSWDDPQRTGAFCTVYAIAWLQDRLILVVTIALLAMLFYPDTRVLLFPPECKAQTSPGVTGDIAPEGTDGGQAEYEGTPVVATDVDDASIEPSQLDGLEPETLPSVIKDEDGKPKKKVHPALNKTMRTLSDITDICERVSNLLSPTPPFDPVIPRLRLAAILLSTCLISSFCSSYMLVKTVELLLGLGLFGEPLFVRGMEYLHFNVPEWKDYLDIDRFVFAIYFSMSGSSPLICALANTRNIRTLLQGVPTNAQLALTLLRLAESTSNPIYFQQQTKHDQSLVRHEDVSLSSALWQALRPKPVPIVTPDSPGQEVLLSDAEPPQPPKTQKLHRFLRFARRAIKTAVRGHIALDRALATTASTYARRGLQGVLDAHDGRIGGMQTSRLLELLIPSTSVSGAAFAAGRRNANVVFEAKFEKKRGCVVLDMDADVDSIADETQTQTQPQPPRQAVLFFTTTKATKLHDTRLSRQKASSVKFSIPLGDVTELQKTAGLGWKGKLIVELAVGSEELDSGSADGLVIRGLKGGEGDSGGIGEGESEGNGDGDGDRERFEYHLTGVMGRDALFNRLVAGDEQVWELW</sequence>
<evidence type="ECO:0000313" key="2">
    <source>
        <dbReference type="EMBL" id="CEL06562.1"/>
    </source>
</evidence>
<protein>
    <submittedName>
        <fullName evidence="2">Uncharacterized protein</fullName>
    </submittedName>
</protein>
<evidence type="ECO:0000256" key="1">
    <source>
        <dbReference type="SAM" id="MobiDB-lite"/>
    </source>
</evidence>
<dbReference type="STRING" id="454130.A0A0U5G3G5"/>
<dbReference type="EMBL" id="CDMC01000008">
    <property type="protein sequence ID" value="CEL06562.1"/>
    <property type="molecule type" value="Genomic_DNA"/>
</dbReference>
<dbReference type="Proteomes" id="UP000054771">
    <property type="component" value="Unassembled WGS sequence"/>
</dbReference>
<name>A0A0U5G3G5_ASPCI</name>
<proteinExistence type="predicted"/>
<feature type="region of interest" description="Disordered" evidence="1">
    <location>
        <begin position="1"/>
        <end position="22"/>
    </location>
</feature>
<accession>A0A0U5G3G5</accession>
<dbReference type="AlphaFoldDB" id="A0A0U5G3G5"/>
<dbReference type="PANTHER" id="PTHR38694:SF2">
    <property type="match status" value="1"/>
</dbReference>
<feature type="region of interest" description="Disordered" evidence="1">
    <location>
        <begin position="627"/>
        <end position="651"/>
    </location>
</feature>
<dbReference type="Pfam" id="PF11696">
    <property type="entry name" value="DUF3292"/>
    <property type="match status" value="3"/>
</dbReference>
<dbReference type="PANTHER" id="PTHR38694">
    <property type="entry name" value="CONSERVED EXPRESSED PROTEIN"/>
    <property type="match status" value="1"/>
</dbReference>
<keyword evidence="3" id="KW-1185">Reference proteome</keyword>
<dbReference type="OMA" id="NAPETHK"/>
<feature type="compositionally biased region" description="Gly residues" evidence="1">
    <location>
        <begin position="627"/>
        <end position="637"/>
    </location>
</feature>
<organism evidence="2 3">
    <name type="scientific">Aspergillus calidoustus</name>
    <dbReference type="NCBI Taxonomy" id="454130"/>
    <lineage>
        <taxon>Eukaryota</taxon>
        <taxon>Fungi</taxon>
        <taxon>Dikarya</taxon>
        <taxon>Ascomycota</taxon>
        <taxon>Pezizomycotina</taxon>
        <taxon>Eurotiomycetes</taxon>
        <taxon>Eurotiomycetidae</taxon>
        <taxon>Eurotiales</taxon>
        <taxon>Aspergillaceae</taxon>
        <taxon>Aspergillus</taxon>
        <taxon>Aspergillus subgen. Nidulantes</taxon>
    </lineage>
</organism>
<dbReference type="OrthoDB" id="1708389at2759"/>
<dbReference type="InterPro" id="IPR021709">
    <property type="entry name" value="DUF3292"/>
</dbReference>
<evidence type="ECO:0000313" key="3">
    <source>
        <dbReference type="Proteomes" id="UP000054771"/>
    </source>
</evidence>
<gene>
    <name evidence="2" type="ORF">ASPCAL09735</name>
</gene>
<reference evidence="3" key="1">
    <citation type="journal article" date="2016" name="Genome Announc.">
        <title>Draft genome sequences of fungus Aspergillus calidoustus.</title>
        <authorList>
            <person name="Horn F."/>
            <person name="Linde J."/>
            <person name="Mattern D.J."/>
            <person name="Walther G."/>
            <person name="Guthke R."/>
            <person name="Scherlach K."/>
            <person name="Martin K."/>
            <person name="Brakhage A.A."/>
            <person name="Petzke L."/>
            <person name="Valiante V."/>
        </authorList>
    </citation>
    <scope>NUCLEOTIDE SEQUENCE [LARGE SCALE GENOMIC DNA]</scope>
    <source>
        <strain evidence="3">SF006504</strain>
    </source>
</reference>